<evidence type="ECO:0000256" key="12">
    <source>
        <dbReference type="ARBA" id="ARBA00049515"/>
    </source>
</evidence>
<evidence type="ECO:0000256" key="9">
    <source>
        <dbReference type="ARBA" id="ARBA00022884"/>
    </source>
</evidence>
<keyword evidence="2 13" id="KW-0963">Cytoplasm</keyword>
<dbReference type="InterPro" id="IPR002320">
    <property type="entry name" value="Thr-tRNA-ligase_IIa"/>
</dbReference>
<evidence type="ECO:0000259" key="15">
    <source>
        <dbReference type="PROSITE" id="PS51880"/>
    </source>
</evidence>
<dbReference type="InterPro" id="IPR036621">
    <property type="entry name" value="Anticodon-bd_dom_sf"/>
</dbReference>
<dbReference type="EC" id="6.1.1.3" evidence="13"/>
<keyword evidence="8 13" id="KW-0067">ATP-binding</keyword>
<dbReference type="InterPro" id="IPR018163">
    <property type="entry name" value="Thr/Ala-tRNA-synth_IIc_edit"/>
</dbReference>
<dbReference type="Pfam" id="PF07973">
    <property type="entry name" value="tRNA_SAD"/>
    <property type="match status" value="1"/>
</dbReference>
<keyword evidence="6 13" id="KW-0547">Nucleotide-binding</keyword>
<dbReference type="PROSITE" id="PS51880">
    <property type="entry name" value="TGS"/>
    <property type="match status" value="1"/>
</dbReference>
<evidence type="ECO:0000313" key="16">
    <source>
        <dbReference type="EMBL" id="ACX75675.1"/>
    </source>
</evidence>
<feature type="region of interest" description="Catalytic" evidence="13">
    <location>
        <begin position="302"/>
        <end position="593"/>
    </location>
</feature>
<dbReference type="Pfam" id="PF02824">
    <property type="entry name" value="TGS"/>
    <property type="match status" value="1"/>
</dbReference>
<organism evidence="16 17">
    <name type="scientific">Fibrobacter succinogenes (strain ATCC 19169 / S85)</name>
    <dbReference type="NCBI Taxonomy" id="59374"/>
    <lineage>
        <taxon>Bacteria</taxon>
        <taxon>Pseudomonadati</taxon>
        <taxon>Fibrobacterota</taxon>
        <taxon>Fibrobacteria</taxon>
        <taxon>Fibrobacterales</taxon>
        <taxon>Fibrobacteraceae</taxon>
        <taxon>Fibrobacter</taxon>
    </lineage>
</organism>
<dbReference type="CDD" id="cd00771">
    <property type="entry name" value="ThrRS_core"/>
    <property type="match status" value="1"/>
</dbReference>
<dbReference type="InterPro" id="IPR033728">
    <property type="entry name" value="ThrRS_core"/>
</dbReference>
<feature type="binding site" evidence="13">
    <location>
        <position position="393"/>
    </location>
    <ligand>
        <name>Zn(2+)</name>
        <dbReference type="ChEBI" id="CHEBI:29105"/>
        <note>catalytic</note>
    </ligand>
</feature>
<dbReference type="Pfam" id="PF00587">
    <property type="entry name" value="tRNA-synt_2b"/>
    <property type="match status" value="1"/>
</dbReference>
<dbReference type="InterPro" id="IPR002314">
    <property type="entry name" value="aa-tRNA-synt_IIb"/>
</dbReference>
<evidence type="ECO:0000256" key="4">
    <source>
        <dbReference type="ARBA" id="ARBA00022598"/>
    </source>
</evidence>
<dbReference type="Gene3D" id="3.30.930.10">
    <property type="entry name" value="Bira Bifunctional Protein, Domain 2"/>
    <property type="match status" value="1"/>
</dbReference>
<dbReference type="Pfam" id="PF03129">
    <property type="entry name" value="HGTP_anticodon"/>
    <property type="match status" value="1"/>
</dbReference>
<dbReference type="Gene3D" id="3.40.50.800">
    <property type="entry name" value="Anticodon-binding domain"/>
    <property type="match status" value="1"/>
</dbReference>
<evidence type="ECO:0000256" key="2">
    <source>
        <dbReference type="ARBA" id="ARBA00022490"/>
    </source>
</evidence>
<dbReference type="Gene3D" id="3.30.54.20">
    <property type="match status" value="1"/>
</dbReference>
<feature type="domain" description="Aminoacyl-transfer RNA synthetases class-II family profile" evidence="14">
    <location>
        <begin position="302"/>
        <end position="605"/>
    </location>
</feature>
<dbReference type="InterPro" id="IPR012947">
    <property type="entry name" value="tRNA_SAD"/>
</dbReference>
<dbReference type="SUPFAM" id="SSF55186">
    <property type="entry name" value="ThrRS/AlaRS common domain"/>
    <property type="match status" value="1"/>
</dbReference>
<dbReference type="InterPro" id="IPR004095">
    <property type="entry name" value="TGS"/>
</dbReference>
<dbReference type="Gene3D" id="3.10.20.30">
    <property type="match status" value="1"/>
</dbReference>
<proteinExistence type="inferred from homology"/>
<keyword evidence="5 13" id="KW-0479">Metal-binding</keyword>
<dbReference type="InterPro" id="IPR012675">
    <property type="entry name" value="Beta-grasp_dom_sf"/>
</dbReference>
<dbReference type="HAMAP" id="MF_00184">
    <property type="entry name" value="Thr_tRNA_synth"/>
    <property type="match status" value="1"/>
</dbReference>
<keyword evidence="4 13" id="KW-0436">Ligase</keyword>
<dbReference type="InterPro" id="IPR006195">
    <property type="entry name" value="aa-tRNA-synth_II"/>
</dbReference>
<evidence type="ECO:0000256" key="5">
    <source>
        <dbReference type="ARBA" id="ARBA00022723"/>
    </source>
</evidence>
<feature type="binding site" evidence="13">
    <location>
        <position position="444"/>
    </location>
    <ligand>
        <name>Zn(2+)</name>
        <dbReference type="ChEBI" id="CHEBI:29105"/>
        <note>catalytic</note>
    </ligand>
</feature>
<dbReference type="PANTHER" id="PTHR11451">
    <property type="entry name" value="THREONINE-TRNA LIGASE"/>
    <property type="match status" value="1"/>
</dbReference>
<gene>
    <name evidence="13" type="primary">thrS</name>
    <name evidence="16" type="ordered locus">Fisuc_2088</name>
</gene>
<dbReference type="InterPro" id="IPR004154">
    <property type="entry name" value="Anticodon-bd"/>
</dbReference>
<evidence type="ECO:0000256" key="1">
    <source>
        <dbReference type="ARBA" id="ARBA00008226"/>
    </source>
</evidence>
<reference evidence="16" key="1">
    <citation type="submission" date="2009-10" db="EMBL/GenBank/DDBJ databases">
        <title>Complete sequence of Fibrobacter succinogenes subsp. succinogenes S85.</title>
        <authorList>
            <consortium name="US DOE Joint Genome Institute"/>
            <person name="Lucas S."/>
            <person name="Copeland A."/>
            <person name="Lapidus A."/>
            <person name="Glavina del Rio T."/>
            <person name="Tice H."/>
            <person name="Bruce D."/>
            <person name="Goodwin L."/>
            <person name="Pitluck S."/>
            <person name="Chertkov O."/>
            <person name="Detter J.C."/>
            <person name="Han C."/>
            <person name="Tapia R."/>
            <person name="Larimer F."/>
            <person name="Land M."/>
            <person name="Hauser L."/>
            <person name="Kyrpides N."/>
            <person name="Mikhailova N."/>
            <person name="Weimer P.J."/>
            <person name="Stevenson D.M."/>
            <person name="Boyum J."/>
            <person name="Brumm P.I."/>
            <person name="Mead D."/>
        </authorList>
    </citation>
    <scope>NUCLEOTIDE SEQUENCE [LARGE SCALE GENOMIC DNA]</scope>
    <source>
        <strain evidence="16">S85</strain>
    </source>
</reference>
<dbReference type="SUPFAM" id="SSF81271">
    <property type="entry name" value="TGS-like"/>
    <property type="match status" value="1"/>
</dbReference>
<dbReference type="SUPFAM" id="SSF55681">
    <property type="entry name" value="Class II aaRS and biotin synthetases"/>
    <property type="match status" value="1"/>
</dbReference>
<dbReference type="Proteomes" id="UP000001497">
    <property type="component" value="Chromosome"/>
</dbReference>
<dbReference type="CDD" id="cd01667">
    <property type="entry name" value="TGS_ThrRS"/>
    <property type="match status" value="1"/>
</dbReference>
<evidence type="ECO:0000256" key="6">
    <source>
        <dbReference type="ARBA" id="ARBA00022741"/>
    </source>
</evidence>
<comment type="catalytic activity">
    <reaction evidence="12 13">
        <text>tRNA(Thr) + L-threonine + ATP = L-threonyl-tRNA(Thr) + AMP + diphosphate + H(+)</text>
        <dbReference type="Rhea" id="RHEA:24624"/>
        <dbReference type="Rhea" id="RHEA-COMP:9670"/>
        <dbReference type="Rhea" id="RHEA-COMP:9704"/>
        <dbReference type="ChEBI" id="CHEBI:15378"/>
        <dbReference type="ChEBI" id="CHEBI:30616"/>
        <dbReference type="ChEBI" id="CHEBI:33019"/>
        <dbReference type="ChEBI" id="CHEBI:57926"/>
        <dbReference type="ChEBI" id="CHEBI:78442"/>
        <dbReference type="ChEBI" id="CHEBI:78534"/>
        <dbReference type="ChEBI" id="CHEBI:456215"/>
        <dbReference type="EC" id="6.1.1.3"/>
    </reaction>
</comment>
<feature type="domain" description="TGS" evidence="15">
    <location>
        <begin position="50"/>
        <end position="113"/>
    </location>
</feature>
<sequence length="695" mass="78261">MEDRMAGCNQGDSSPLPLATLIVFFYLTAHRQMSYFWGTGREPPMKKEIIMSQIELTFPDGSVRSVASGTTGLEIAKSISEGLARKALGVKLGDKVLDLNRPLTESGAIKIITPNNDDPDALMLLRHSCSHVLAEAICDLFPGTKLAYGPAIDKGFYYDLMTPTPIQQSDFERIEKRMKEIIKEDRPFVRCEVSAEDGLKRTEGDKYKTDNAQRALAREGSDGTLSFYVTGEPGKNFEDLCAGPHVPSTGKLKNFKVLSMSGAYWHGDQNSDQLTRVYGTCFADKEGLETYLKFLEEAEKRDHRKIGKEMDLYHIEDHSPGMVFWHPKGTKMVNALKDYIRGKIDRRGYLEVITPEIVNKTLWIKSGHADKYNENMFKTLAGDVEMAVKPMNCPCHIQIFNTGLRSWRDLPMRLAEFGKCHRYEPAGTMHGLMRVRGFVQDDAHIFCTEDQIASEVADFCALVKEIYHDFGFDDIVVKFSTRPEKRVGSDEIWDKAEAALAEATKLAGLDYILNPGEGAFYGPKLEFTLKDSLGRDWQCGTIQVDFNLPQRLGAEYVGKDNQKHIPVMLHRAAVGSIERFLGILIEEFMGDFPLWLAPVQARVLPISEKFVDYAKQVEKELVNAGVRVEVDESNEKLGYKIRQCELQKVPYLLIVGEKEVADGVVSVRKRKDGDKGSMTVAQFLEMTAEDRKVVR</sequence>
<keyword evidence="9 13" id="KW-0694">RNA-binding</keyword>
<keyword evidence="17" id="KW-1185">Reference proteome</keyword>
<dbReference type="SUPFAM" id="SSF52954">
    <property type="entry name" value="Class II aaRS ABD-related"/>
    <property type="match status" value="1"/>
</dbReference>
<comment type="subunit">
    <text evidence="13">Homodimer.</text>
</comment>
<comment type="similarity">
    <text evidence="1 13">Belongs to the class-II aminoacyl-tRNA synthetase family.</text>
</comment>
<dbReference type="InterPro" id="IPR047246">
    <property type="entry name" value="ThrRS_anticodon"/>
</dbReference>
<evidence type="ECO:0000256" key="11">
    <source>
        <dbReference type="ARBA" id="ARBA00023146"/>
    </source>
</evidence>
<keyword evidence="7 13" id="KW-0862">Zinc</keyword>
<dbReference type="PROSITE" id="PS50862">
    <property type="entry name" value="AA_TRNA_LIGASE_II"/>
    <property type="match status" value="1"/>
</dbReference>
<feature type="binding site" evidence="13">
    <location>
        <position position="570"/>
    </location>
    <ligand>
        <name>Zn(2+)</name>
        <dbReference type="ChEBI" id="CHEBI:29105"/>
        <note>catalytic</note>
    </ligand>
</feature>
<dbReference type="GO" id="GO:0004829">
    <property type="term" value="F:threonine-tRNA ligase activity"/>
    <property type="evidence" value="ECO:0007669"/>
    <property type="project" value="UniProtKB-EC"/>
</dbReference>
<comment type="cofactor">
    <cofactor evidence="13">
        <name>Zn(2+)</name>
        <dbReference type="ChEBI" id="CHEBI:29105"/>
    </cofactor>
    <text evidence="13">Binds 1 zinc ion per subunit.</text>
</comment>
<dbReference type="InterPro" id="IPR045864">
    <property type="entry name" value="aa-tRNA-synth_II/BPL/LPL"/>
</dbReference>
<dbReference type="EMBL" id="CP001792">
    <property type="protein sequence ID" value="ACX75675.1"/>
    <property type="molecule type" value="Genomic_DNA"/>
</dbReference>
<dbReference type="PRINTS" id="PR01047">
    <property type="entry name" value="TRNASYNTHTHR"/>
</dbReference>
<name>A0ABN3YWD7_FIBSS</name>
<evidence type="ECO:0000259" key="14">
    <source>
        <dbReference type="PROSITE" id="PS50862"/>
    </source>
</evidence>
<evidence type="ECO:0000313" key="17">
    <source>
        <dbReference type="Proteomes" id="UP000001497"/>
    </source>
</evidence>
<evidence type="ECO:0000256" key="3">
    <source>
        <dbReference type="ARBA" id="ARBA00022555"/>
    </source>
</evidence>
<dbReference type="PANTHER" id="PTHR11451:SF44">
    <property type="entry name" value="THREONINE--TRNA LIGASE, CHLOROPLASTIC_MITOCHONDRIAL 2"/>
    <property type="match status" value="1"/>
</dbReference>
<evidence type="ECO:0000256" key="7">
    <source>
        <dbReference type="ARBA" id="ARBA00022833"/>
    </source>
</evidence>
<accession>A0ABN3YWD7</accession>
<keyword evidence="11 13" id="KW-0030">Aminoacyl-tRNA synthetase</keyword>
<dbReference type="SMART" id="SM00863">
    <property type="entry name" value="tRNA_SAD"/>
    <property type="match status" value="1"/>
</dbReference>
<protein>
    <recommendedName>
        <fullName evidence="13">Threonine--tRNA ligase</fullName>
        <ecNumber evidence="13">6.1.1.3</ecNumber>
    </recommendedName>
    <alternativeName>
        <fullName evidence="13">Threonyl-tRNA synthetase</fullName>
        <shortName evidence="13">ThrRS</shortName>
    </alternativeName>
</protein>
<comment type="subcellular location">
    <subcellularLocation>
        <location evidence="13">Cytoplasm</location>
    </subcellularLocation>
</comment>
<keyword evidence="10 13" id="KW-0648">Protein biosynthesis</keyword>
<dbReference type="Gene3D" id="3.30.980.10">
    <property type="entry name" value="Threonyl-trna Synthetase, Chain A, domain 2"/>
    <property type="match status" value="1"/>
</dbReference>
<dbReference type="NCBIfam" id="TIGR00418">
    <property type="entry name" value="thrS"/>
    <property type="match status" value="1"/>
</dbReference>
<keyword evidence="3 13" id="KW-0820">tRNA-binding</keyword>
<dbReference type="CDD" id="cd00860">
    <property type="entry name" value="ThrRS_anticodon"/>
    <property type="match status" value="1"/>
</dbReference>
<evidence type="ECO:0000256" key="10">
    <source>
        <dbReference type="ARBA" id="ARBA00022917"/>
    </source>
</evidence>
<evidence type="ECO:0000256" key="8">
    <source>
        <dbReference type="ARBA" id="ARBA00022840"/>
    </source>
</evidence>
<evidence type="ECO:0000256" key="13">
    <source>
        <dbReference type="HAMAP-Rule" id="MF_00184"/>
    </source>
</evidence>
<dbReference type="InterPro" id="IPR012676">
    <property type="entry name" value="TGS-like"/>
</dbReference>